<evidence type="ECO:0000256" key="4">
    <source>
        <dbReference type="ARBA" id="ARBA00023163"/>
    </source>
</evidence>
<protein>
    <submittedName>
        <fullName evidence="5">BlaI/MecI/CopY family transcriptional regulator</fullName>
    </submittedName>
</protein>
<proteinExistence type="inferred from homology"/>
<dbReference type="EMBL" id="VIKU02000001">
    <property type="protein sequence ID" value="NHF58467.1"/>
    <property type="molecule type" value="Genomic_DNA"/>
</dbReference>
<keyword evidence="3" id="KW-0238">DNA-binding</keyword>
<dbReference type="RefSeq" id="WP_152572960.1">
    <property type="nucleotide sequence ID" value="NZ_VIKU02000001.1"/>
</dbReference>
<reference evidence="5" key="2">
    <citation type="submission" date="2020-03" db="EMBL/GenBank/DDBJ databases">
        <title>Flavobacteriaceae bacterium strain TP-CH-4, a member of the family Flavobacteriaceae isolated from a deep-sea seamount.</title>
        <authorList>
            <person name="Zhang D.-C."/>
        </authorList>
    </citation>
    <scope>NUCLEOTIDE SEQUENCE</scope>
    <source>
        <strain evidence="5">TP-CH-4</strain>
    </source>
</reference>
<evidence type="ECO:0000256" key="3">
    <source>
        <dbReference type="ARBA" id="ARBA00023125"/>
    </source>
</evidence>
<evidence type="ECO:0000256" key="2">
    <source>
        <dbReference type="ARBA" id="ARBA00023015"/>
    </source>
</evidence>
<dbReference type="GO" id="GO:0003677">
    <property type="term" value="F:DNA binding"/>
    <property type="evidence" value="ECO:0007669"/>
    <property type="project" value="UniProtKB-KW"/>
</dbReference>
<dbReference type="Proteomes" id="UP000707206">
    <property type="component" value="Unassembled WGS sequence"/>
</dbReference>
<dbReference type="Gene3D" id="1.10.4040.10">
    <property type="entry name" value="Penicillinase repressor domain"/>
    <property type="match status" value="1"/>
</dbReference>
<dbReference type="InterPro" id="IPR036388">
    <property type="entry name" value="WH-like_DNA-bd_sf"/>
</dbReference>
<dbReference type="AlphaFoldDB" id="A0A967AVQ5"/>
<dbReference type="Pfam" id="PF03965">
    <property type="entry name" value="Penicillinase_R"/>
    <property type="match status" value="1"/>
</dbReference>
<organism evidence="5 6">
    <name type="scientific">Pelagihabitans pacificus</name>
    <dbReference type="NCBI Taxonomy" id="2696054"/>
    <lineage>
        <taxon>Bacteria</taxon>
        <taxon>Pseudomonadati</taxon>
        <taxon>Bacteroidota</taxon>
        <taxon>Flavobacteriia</taxon>
        <taxon>Flavobacteriales</taxon>
        <taxon>Flavobacteriaceae</taxon>
        <taxon>Pelagihabitans</taxon>
    </lineage>
</organism>
<dbReference type="SUPFAM" id="SSF46785">
    <property type="entry name" value="Winged helix' DNA-binding domain"/>
    <property type="match status" value="1"/>
</dbReference>
<evidence type="ECO:0000313" key="5">
    <source>
        <dbReference type="EMBL" id="NHF58467.1"/>
    </source>
</evidence>
<dbReference type="InterPro" id="IPR036390">
    <property type="entry name" value="WH_DNA-bd_sf"/>
</dbReference>
<comment type="similarity">
    <text evidence="1">Belongs to the BlaI transcriptional regulatory family.</text>
</comment>
<accession>A0A967AVQ5</accession>
<evidence type="ECO:0000256" key="1">
    <source>
        <dbReference type="ARBA" id="ARBA00011046"/>
    </source>
</evidence>
<evidence type="ECO:0000313" key="6">
    <source>
        <dbReference type="Proteomes" id="UP000707206"/>
    </source>
</evidence>
<dbReference type="Gene3D" id="1.10.10.10">
    <property type="entry name" value="Winged helix-like DNA-binding domain superfamily/Winged helix DNA-binding domain"/>
    <property type="match status" value="1"/>
</dbReference>
<keyword evidence="4" id="KW-0804">Transcription</keyword>
<dbReference type="InterPro" id="IPR005650">
    <property type="entry name" value="BlaI_family"/>
</dbReference>
<keyword evidence="6" id="KW-1185">Reference proteome</keyword>
<gene>
    <name evidence="5" type="ORF">FK220_003905</name>
</gene>
<dbReference type="PIRSF" id="PIRSF019455">
    <property type="entry name" value="CopR_AtkY"/>
    <property type="match status" value="1"/>
</dbReference>
<reference evidence="5" key="1">
    <citation type="submission" date="2019-07" db="EMBL/GenBank/DDBJ databases">
        <authorList>
            <person name="De-Chao Zhang Q."/>
        </authorList>
    </citation>
    <scope>NUCLEOTIDE SEQUENCE</scope>
    <source>
        <strain evidence="5">TP-CH-4</strain>
    </source>
</reference>
<keyword evidence="2" id="KW-0805">Transcription regulation</keyword>
<sequence length="131" mass="14932">MKQLTKAEEEVMQVLWQLQKCNVAAIIDQLPEPKPAYNTISTIVRILESKGFVNHEKEGKGHIYFPLVKKSDYSNQSITKLVDGYFQGSFKSMVSFFMKENEVSLSELESILKDIKKSSDDVGEDPKEIDL</sequence>
<comment type="caution">
    <text evidence="5">The sequence shown here is derived from an EMBL/GenBank/DDBJ whole genome shotgun (WGS) entry which is preliminary data.</text>
</comment>
<dbReference type="GO" id="GO:0045892">
    <property type="term" value="P:negative regulation of DNA-templated transcription"/>
    <property type="evidence" value="ECO:0007669"/>
    <property type="project" value="InterPro"/>
</dbReference>
<name>A0A967AVQ5_9FLAO</name>